<dbReference type="Proteomes" id="UP000198648">
    <property type="component" value="Unassembled WGS sequence"/>
</dbReference>
<name>A0A1H8YX05_9FLAO</name>
<dbReference type="Pfam" id="PF12146">
    <property type="entry name" value="Hydrolase_4"/>
    <property type="match status" value="1"/>
</dbReference>
<feature type="transmembrane region" description="Helical" evidence="1">
    <location>
        <begin position="12"/>
        <end position="32"/>
    </location>
</feature>
<sequence>MKKYKRQFVLQFKILFSIIGSLYLIIISLLYFNQESLFFHANKLDKNHQFTFLEKHEEVTIKTSDKINLHGLLFKAENSKGLVFYLHGNAGNVDEWGNIAENYTHLGYDIFILDYRGFGKSEGEISSEEQLFSDISSAYNQLKKQYKEENIIITGYSIGSGMAAYLASKNNPKSLILQAPYYCLEDLATEKFPIVPNFVVKYKIPTFKYLKKIKSPIFIFHGYDDVVIPYENSLKLKSIFKPIDKLVSLEKQGHLGINDNEQFLFELKRILN</sequence>
<dbReference type="InterPro" id="IPR029058">
    <property type="entry name" value="AB_hydrolase_fold"/>
</dbReference>
<keyword evidence="1" id="KW-0472">Membrane</keyword>
<dbReference type="SUPFAM" id="SSF53474">
    <property type="entry name" value="alpha/beta-Hydrolases"/>
    <property type="match status" value="1"/>
</dbReference>
<organism evidence="3 4">
    <name type="scientific">Flavobacterium urocaniciphilum</name>
    <dbReference type="NCBI Taxonomy" id="1299341"/>
    <lineage>
        <taxon>Bacteria</taxon>
        <taxon>Pseudomonadati</taxon>
        <taxon>Bacteroidota</taxon>
        <taxon>Flavobacteriia</taxon>
        <taxon>Flavobacteriales</taxon>
        <taxon>Flavobacteriaceae</taxon>
        <taxon>Flavobacterium</taxon>
    </lineage>
</organism>
<evidence type="ECO:0000313" key="3">
    <source>
        <dbReference type="EMBL" id="SEP56613.1"/>
    </source>
</evidence>
<gene>
    <name evidence="3" type="ORF">SAMN05444005_101317</name>
</gene>
<keyword evidence="1" id="KW-0812">Transmembrane</keyword>
<evidence type="ECO:0000313" key="4">
    <source>
        <dbReference type="Proteomes" id="UP000198648"/>
    </source>
</evidence>
<keyword evidence="1" id="KW-1133">Transmembrane helix</keyword>
<evidence type="ECO:0000259" key="2">
    <source>
        <dbReference type="Pfam" id="PF12146"/>
    </source>
</evidence>
<feature type="domain" description="Serine aminopeptidase S33" evidence="2">
    <location>
        <begin position="78"/>
        <end position="186"/>
    </location>
</feature>
<dbReference type="OrthoDB" id="9777090at2"/>
<dbReference type="PANTHER" id="PTHR12277:SF81">
    <property type="entry name" value="PROTEIN ABHD13"/>
    <property type="match status" value="1"/>
</dbReference>
<dbReference type="Gene3D" id="3.40.50.1820">
    <property type="entry name" value="alpha/beta hydrolase"/>
    <property type="match status" value="1"/>
</dbReference>
<dbReference type="EMBL" id="FOEI01000001">
    <property type="protein sequence ID" value="SEP56613.1"/>
    <property type="molecule type" value="Genomic_DNA"/>
</dbReference>
<dbReference type="AlphaFoldDB" id="A0A1H8YX05"/>
<keyword evidence="4" id="KW-1185">Reference proteome</keyword>
<protein>
    <recommendedName>
        <fullName evidence="2">Serine aminopeptidase S33 domain-containing protein</fullName>
    </recommendedName>
</protein>
<dbReference type="STRING" id="1299341.SAMN05444005_101317"/>
<dbReference type="PANTHER" id="PTHR12277">
    <property type="entry name" value="ALPHA/BETA HYDROLASE DOMAIN-CONTAINING PROTEIN"/>
    <property type="match status" value="1"/>
</dbReference>
<evidence type="ECO:0000256" key="1">
    <source>
        <dbReference type="SAM" id="Phobius"/>
    </source>
</evidence>
<dbReference type="RefSeq" id="WP_091464260.1">
    <property type="nucleotide sequence ID" value="NZ_FOEI01000001.1"/>
</dbReference>
<accession>A0A1H8YX05</accession>
<reference evidence="3 4" key="1">
    <citation type="submission" date="2016-10" db="EMBL/GenBank/DDBJ databases">
        <authorList>
            <person name="de Groot N.N."/>
        </authorList>
    </citation>
    <scope>NUCLEOTIDE SEQUENCE [LARGE SCALE GENOMIC DNA]</scope>
    <source>
        <strain evidence="3 4">DSM 27078</strain>
    </source>
</reference>
<dbReference type="InterPro" id="IPR022742">
    <property type="entry name" value="Hydrolase_4"/>
</dbReference>
<proteinExistence type="predicted"/>